<evidence type="ECO:0000256" key="2">
    <source>
        <dbReference type="ARBA" id="ARBA00005712"/>
    </source>
</evidence>
<dbReference type="InterPro" id="IPR020546">
    <property type="entry name" value="ATP_synth_F1_dsu/esu_N"/>
</dbReference>
<reference evidence="12" key="1">
    <citation type="submission" date="2017-09" db="EMBL/GenBank/DDBJ databases">
        <title>Depth-based differentiation of microbial function through sediment-hosted aquifers and enrichment of novel symbionts in the deep terrestrial subsurface.</title>
        <authorList>
            <person name="Probst A.J."/>
            <person name="Ladd B."/>
            <person name="Jarett J.K."/>
            <person name="Geller-Mcgrath D.E."/>
            <person name="Sieber C.M.K."/>
            <person name="Emerson J.B."/>
            <person name="Anantharaman K."/>
            <person name="Thomas B.C."/>
            <person name="Malmstrom R."/>
            <person name="Stieglmeier M."/>
            <person name="Klingl A."/>
            <person name="Woyke T."/>
            <person name="Ryan C.M."/>
            <person name="Banfield J.F."/>
        </authorList>
    </citation>
    <scope>NUCLEOTIDE SEQUENCE [LARGE SCALE GENOMIC DNA]</scope>
</reference>
<evidence type="ECO:0000256" key="8">
    <source>
        <dbReference type="HAMAP-Rule" id="MF_00530"/>
    </source>
</evidence>
<gene>
    <name evidence="8 11" type="primary">atpC</name>
    <name evidence="11" type="ORF">COY87_01800</name>
</gene>
<dbReference type="GO" id="GO:0005886">
    <property type="term" value="C:plasma membrane"/>
    <property type="evidence" value="ECO:0007669"/>
    <property type="project" value="UniProtKB-SubCell"/>
</dbReference>
<evidence type="ECO:0000313" key="12">
    <source>
        <dbReference type="Proteomes" id="UP000229401"/>
    </source>
</evidence>
<comment type="similarity">
    <text evidence="2 8 9">Belongs to the ATPase epsilon chain family.</text>
</comment>
<evidence type="ECO:0000256" key="1">
    <source>
        <dbReference type="ARBA" id="ARBA00004184"/>
    </source>
</evidence>
<dbReference type="CDD" id="cd12152">
    <property type="entry name" value="F1-ATPase_delta"/>
    <property type="match status" value="1"/>
</dbReference>
<feature type="domain" description="ATP synthase F1 complex delta/epsilon subunit N-terminal" evidence="10">
    <location>
        <begin position="4"/>
        <end position="82"/>
    </location>
</feature>
<keyword evidence="7 8" id="KW-0066">ATP synthesis</keyword>
<evidence type="ECO:0000313" key="11">
    <source>
        <dbReference type="EMBL" id="PIY72268.1"/>
    </source>
</evidence>
<dbReference type="SUPFAM" id="SSF51344">
    <property type="entry name" value="Epsilon subunit of F1F0-ATP synthase N-terminal domain"/>
    <property type="match status" value="1"/>
</dbReference>
<dbReference type="PANTHER" id="PTHR13822">
    <property type="entry name" value="ATP SYNTHASE DELTA/EPSILON CHAIN"/>
    <property type="match status" value="1"/>
</dbReference>
<dbReference type="GO" id="GO:0045259">
    <property type="term" value="C:proton-transporting ATP synthase complex"/>
    <property type="evidence" value="ECO:0007669"/>
    <property type="project" value="UniProtKB-KW"/>
</dbReference>
<comment type="subcellular location">
    <subcellularLocation>
        <location evidence="8">Cell membrane</location>
        <topology evidence="8">Peripheral membrane protein</topology>
    </subcellularLocation>
    <subcellularLocation>
        <location evidence="1">Endomembrane system</location>
        <topology evidence="1">Peripheral membrane protein</topology>
    </subcellularLocation>
</comment>
<keyword evidence="3 8" id="KW-0813">Transport</keyword>
<dbReference type="InterPro" id="IPR001469">
    <property type="entry name" value="ATP_synth_F1_dsu/esu"/>
</dbReference>
<dbReference type="HAMAP" id="MF_00530">
    <property type="entry name" value="ATP_synth_epsil_bac"/>
    <property type="match status" value="1"/>
</dbReference>
<dbReference type="PANTHER" id="PTHR13822:SF10">
    <property type="entry name" value="ATP SYNTHASE EPSILON CHAIN, CHLOROPLASTIC"/>
    <property type="match status" value="1"/>
</dbReference>
<comment type="subunit">
    <text evidence="8 9">F-type ATPases have 2 components, CF(1) - the catalytic core - and CF(0) - the membrane proton channel. CF(1) has five subunits: alpha(3), beta(3), gamma(1), delta(1), epsilon(1). CF(0) has three main subunits: a, b and c.</text>
</comment>
<proteinExistence type="inferred from homology"/>
<evidence type="ECO:0000256" key="6">
    <source>
        <dbReference type="ARBA" id="ARBA00023196"/>
    </source>
</evidence>
<keyword evidence="8" id="KW-0375">Hydrogen ion transport</keyword>
<evidence type="ECO:0000256" key="9">
    <source>
        <dbReference type="RuleBase" id="RU003656"/>
    </source>
</evidence>
<evidence type="ECO:0000256" key="3">
    <source>
        <dbReference type="ARBA" id="ARBA00022448"/>
    </source>
</evidence>
<dbReference type="Gene3D" id="2.60.15.10">
    <property type="entry name" value="F0F1 ATP synthase delta/epsilon subunit, N-terminal"/>
    <property type="match status" value="1"/>
</dbReference>
<keyword evidence="5 8" id="KW-0472">Membrane</keyword>
<dbReference type="Pfam" id="PF02823">
    <property type="entry name" value="ATP-synt_DE_N"/>
    <property type="match status" value="1"/>
</dbReference>
<name>A0A2M7QJS7_9BACT</name>
<dbReference type="Proteomes" id="UP000229401">
    <property type="component" value="Unassembled WGS sequence"/>
</dbReference>
<evidence type="ECO:0000259" key="10">
    <source>
        <dbReference type="Pfam" id="PF02823"/>
    </source>
</evidence>
<keyword evidence="6 8" id="KW-0139">CF(1)</keyword>
<sequence length="142" mass="16010">MNILRLKIITPKKTVLETDINLITVPAADGEITILPHHINLFSLLKEGIVHYVSEKKEEYLAVGGGYVETDGENVHLLVSRAYGQDQIDKKQTEEAIIKAKNDMKSAKDKNTFQEISSLLRKSVIDQKLLKKRAPKSFSEHV</sequence>
<comment type="function">
    <text evidence="8">Produces ATP from ADP in the presence of a proton gradient across the membrane.</text>
</comment>
<organism evidence="11 12">
    <name type="scientific">Candidatus Roizmanbacteria bacterium CG_4_10_14_0_8_um_filter_33_9</name>
    <dbReference type="NCBI Taxonomy" id="1974826"/>
    <lineage>
        <taxon>Bacteria</taxon>
        <taxon>Candidatus Roizmaniibacteriota</taxon>
    </lineage>
</organism>
<dbReference type="AlphaFoldDB" id="A0A2M7QJS7"/>
<dbReference type="GO" id="GO:0012505">
    <property type="term" value="C:endomembrane system"/>
    <property type="evidence" value="ECO:0007669"/>
    <property type="project" value="UniProtKB-SubCell"/>
</dbReference>
<keyword evidence="4 8" id="KW-0406">Ion transport</keyword>
<dbReference type="GO" id="GO:0046933">
    <property type="term" value="F:proton-transporting ATP synthase activity, rotational mechanism"/>
    <property type="evidence" value="ECO:0007669"/>
    <property type="project" value="UniProtKB-UniRule"/>
</dbReference>
<protein>
    <recommendedName>
        <fullName evidence="8">ATP synthase epsilon chain</fullName>
    </recommendedName>
    <alternativeName>
        <fullName evidence="8">ATP synthase F1 sector epsilon subunit</fullName>
    </alternativeName>
    <alternativeName>
        <fullName evidence="8">F-ATPase epsilon subunit</fullName>
    </alternativeName>
</protein>
<comment type="caution">
    <text evidence="11">The sequence shown here is derived from an EMBL/GenBank/DDBJ whole genome shotgun (WGS) entry which is preliminary data.</text>
</comment>
<evidence type="ECO:0000256" key="4">
    <source>
        <dbReference type="ARBA" id="ARBA00023065"/>
    </source>
</evidence>
<evidence type="ECO:0000256" key="5">
    <source>
        <dbReference type="ARBA" id="ARBA00023136"/>
    </source>
</evidence>
<dbReference type="InterPro" id="IPR036771">
    <property type="entry name" value="ATPsynth_dsu/esu_N"/>
</dbReference>
<accession>A0A2M7QJS7</accession>
<dbReference type="EMBL" id="PFLI01000064">
    <property type="protein sequence ID" value="PIY72268.1"/>
    <property type="molecule type" value="Genomic_DNA"/>
</dbReference>
<dbReference type="GO" id="GO:0005524">
    <property type="term" value="F:ATP binding"/>
    <property type="evidence" value="ECO:0007669"/>
    <property type="project" value="UniProtKB-UniRule"/>
</dbReference>
<dbReference type="NCBIfam" id="TIGR01216">
    <property type="entry name" value="ATP_synt_epsi"/>
    <property type="match status" value="1"/>
</dbReference>
<evidence type="ECO:0000256" key="7">
    <source>
        <dbReference type="ARBA" id="ARBA00023310"/>
    </source>
</evidence>
<keyword evidence="8" id="KW-1003">Cell membrane</keyword>